<sequence length="80" mass="9297">MNAATEMNNYKTTNLLSKWESQAEEQQQHHNEQQHLAWHELGRARRELNGQEEARVKSKQVAALARFVAASRHRSFGRKA</sequence>
<evidence type="ECO:0000313" key="2">
    <source>
        <dbReference type="Proteomes" id="UP000011083"/>
    </source>
</evidence>
<keyword evidence="2" id="KW-1185">Reference proteome</keyword>
<proteinExistence type="predicted"/>
<reference evidence="1 2" key="1">
    <citation type="journal article" date="2013" name="Genome Biol.">
        <title>Genome of Acanthamoeba castellanii highlights extensive lateral gene transfer and early evolution of tyrosine kinase signaling.</title>
        <authorList>
            <person name="Clarke M."/>
            <person name="Lohan A.J."/>
            <person name="Liu B."/>
            <person name="Lagkouvardos I."/>
            <person name="Roy S."/>
            <person name="Zafar N."/>
            <person name="Bertelli C."/>
            <person name="Schilde C."/>
            <person name="Kianianmomeni A."/>
            <person name="Burglin T.R."/>
            <person name="Frech C."/>
            <person name="Turcotte B."/>
            <person name="Kopec K.O."/>
            <person name="Synnott J.M."/>
            <person name="Choo C."/>
            <person name="Paponov I."/>
            <person name="Finkler A."/>
            <person name="Soon Heng Tan C."/>
            <person name="Hutchins A.P."/>
            <person name="Weinmeier T."/>
            <person name="Rattei T."/>
            <person name="Chu J.S."/>
            <person name="Gimenez G."/>
            <person name="Irimia M."/>
            <person name="Rigden D.J."/>
            <person name="Fitzpatrick D.A."/>
            <person name="Lorenzo-Morales J."/>
            <person name="Bateman A."/>
            <person name="Chiu C.H."/>
            <person name="Tang P."/>
            <person name="Hegemann P."/>
            <person name="Fromm H."/>
            <person name="Raoult D."/>
            <person name="Greub G."/>
            <person name="Miranda-Saavedra D."/>
            <person name="Chen N."/>
            <person name="Nash P."/>
            <person name="Ginger M.L."/>
            <person name="Horn M."/>
            <person name="Schaap P."/>
            <person name="Caler L."/>
            <person name="Loftus B."/>
        </authorList>
    </citation>
    <scope>NUCLEOTIDE SEQUENCE [LARGE SCALE GENOMIC DNA]</scope>
    <source>
        <strain evidence="1 2">Neff</strain>
    </source>
</reference>
<dbReference type="EMBL" id="KB008010">
    <property type="protein sequence ID" value="ELR16023.1"/>
    <property type="molecule type" value="Genomic_DNA"/>
</dbReference>
<protein>
    <submittedName>
        <fullName evidence="1">Uncharacterized protein</fullName>
    </submittedName>
</protein>
<dbReference type="KEGG" id="acan:ACA1_223190"/>
<dbReference type="GeneID" id="14916698"/>
<evidence type="ECO:0000313" key="1">
    <source>
        <dbReference type="EMBL" id="ELR16023.1"/>
    </source>
</evidence>
<dbReference type="VEuPathDB" id="AmoebaDB:ACA1_223190"/>
<organism evidence="1 2">
    <name type="scientific">Acanthamoeba castellanii (strain ATCC 30010 / Neff)</name>
    <dbReference type="NCBI Taxonomy" id="1257118"/>
    <lineage>
        <taxon>Eukaryota</taxon>
        <taxon>Amoebozoa</taxon>
        <taxon>Discosea</taxon>
        <taxon>Longamoebia</taxon>
        <taxon>Centramoebida</taxon>
        <taxon>Acanthamoebidae</taxon>
        <taxon>Acanthamoeba</taxon>
    </lineage>
</organism>
<gene>
    <name evidence="1" type="ORF">ACA1_223190</name>
</gene>
<accession>L8GTU0</accession>
<dbReference type="AlphaFoldDB" id="L8GTU0"/>
<dbReference type="Proteomes" id="UP000011083">
    <property type="component" value="Unassembled WGS sequence"/>
</dbReference>
<dbReference type="RefSeq" id="XP_004338036.1">
    <property type="nucleotide sequence ID" value="XM_004337988.1"/>
</dbReference>
<name>L8GTU0_ACACF</name>